<comment type="similarity">
    <text evidence="1">Belongs to the amidase family.</text>
</comment>
<dbReference type="EMBL" id="JALKCG010000001">
    <property type="protein sequence ID" value="MCK0207715.1"/>
    <property type="molecule type" value="Genomic_DNA"/>
</dbReference>
<evidence type="ECO:0000313" key="5">
    <source>
        <dbReference type="Proteomes" id="UP001202867"/>
    </source>
</evidence>
<accession>A0ABT0DKB0</accession>
<gene>
    <name evidence="4" type="ORF">MWN33_06665</name>
</gene>
<proteinExistence type="inferred from homology"/>
<evidence type="ECO:0000256" key="1">
    <source>
        <dbReference type="ARBA" id="ARBA00009199"/>
    </source>
</evidence>
<evidence type="ECO:0000313" key="4">
    <source>
        <dbReference type="EMBL" id="MCK0207715.1"/>
    </source>
</evidence>
<evidence type="ECO:0000259" key="3">
    <source>
        <dbReference type="Pfam" id="PF01425"/>
    </source>
</evidence>
<name>A0ABT0DKB0_9HYPH</name>
<protein>
    <submittedName>
        <fullName evidence="4">Amidase</fullName>
    </submittedName>
</protein>
<reference evidence="4 5" key="1">
    <citation type="submission" date="2022-04" db="EMBL/GenBank/DDBJ databases">
        <authorList>
            <person name="Grouzdev D.S."/>
            <person name="Pantiukh K.S."/>
            <person name="Krutkina M.S."/>
        </authorList>
    </citation>
    <scope>NUCLEOTIDE SEQUENCE [LARGE SCALE GENOMIC DNA]</scope>
    <source>
        <strain evidence="4 5">Jip08</strain>
    </source>
</reference>
<comment type="caution">
    <text evidence="4">The sequence shown here is derived from an EMBL/GenBank/DDBJ whole genome shotgun (WGS) entry which is preliminary data.</text>
</comment>
<organism evidence="4 5">
    <name type="scientific">Ancylobacter koreensis</name>
    <dbReference type="NCBI Taxonomy" id="266121"/>
    <lineage>
        <taxon>Bacteria</taxon>
        <taxon>Pseudomonadati</taxon>
        <taxon>Pseudomonadota</taxon>
        <taxon>Alphaproteobacteria</taxon>
        <taxon>Hyphomicrobiales</taxon>
        <taxon>Xanthobacteraceae</taxon>
        <taxon>Ancylobacter</taxon>
    </lineage>
</organism>
<dbReference type="SUPFAM" id="SSF75304">
    <property type="entry name" value="Amidase signature (AS) enzymes"/>
    <property type="match status" value="1"/>
</dbReference>
<dbReference type="InterPro" id="IPR036928">
    <property type="entry name" value="AS_sf"/>
</dbReference>
<dbReference type="Proteomes" id="UP001202867">
    <property type="component" value="Unassembled WGS sequence"/>
</dbReference>
<dbReference type="PANTHER" id="PTHR11895:SF151">
    <property type="entry name" value="GLUTAMYL-TRNA(GLN) AMIDOTRANSFERASE SUBUNIT A"/>
    <property type="match status" value="1"/>
</dbReference>
<dbReference type="InterPro" id="IPR000120">
    <property type="entry name" value="Amidase"/>
</dbReference>
<feature type="compositionally biased region" description="Low complexity" evidence="2">
    <location>
        <begin position="100"/>
        <end position="115"/>
    </location>
</feature>
<dbReference type="RefSeq" id="WP_247199639.1">
    <property type="nucleotide sequence ID" value="NZ_JALKCG010000001.1"/>
</dbReference>
<evidence type="ECO:0000256" key="2">
    <source>
        <dbReference type="SAM" id="MobiDB-lite"/>
    </source>
</evidence>
<dbReference type="PANTHER" id="PTHR11895">
    <property type="entry name" value="TRANSAMIDASE"/>
    <property type="match status" value="1"/>
</dbReference>
<dbReference type="InterPro" id="IPR023631">
    <property type="entry name" value="Amidase_dom"/>
</dbReference>
<dbReference type="Gene3D" id="3.90.1300.10">
    <property type="entry name" value="Amidase signature (AS) domain"/>
    <property type="match status" value="1"/>
</dbReference>
<feature type="domain" description="Amidase" evidence="3">
    <location>
        <begin position="37"/>
        <end position="390"/>
    </location>
</feature>
<keyword evidence="5" id="KW-1185">Reference proteome</keyword>
<reference evidence="5" key="2">
    <citation type="submission" date="2023-07" db="EMBL/GenBank/DDBJ databases">
        <title>Ancylobacter moscoviensis sp. nov., facultatively methylotrophic bacteria from activated sludge and the reclassification of Starkeya novella (Starkey 1934) Kelly et al. 2000 as Ancylobacter novellus comb. nov., Starkeya koreensis Im et al. 2006 as Ancylobacter koreensis comb.nov., Angulomicrobium tetraedrale Vasil'eva et al. 1986 as Ancylobacter tetraedralis comb. nov., Angulomicrobium amanitiforme Fritz et al. 2004 as Ancylobacter amanitiformis comb. nov. and Methylorhabdus multivorans Doronina et al. 1996 as Ancylobacter multivorans comb. nov. and emended description of the genus Ancylobacter.</title>
        <authorList>
            <person name="Doronina N."/>
            <person name="Chemodurova A."/>
            <person name="Grouzdev D."/>
            <person name="Koziaeva V."/>
            <person name="Shi W."/>
            <person name="Wu L."/>
            <person name="Kaparullina E."/>
        </authorList>
    </citation>
    <scope>NUCLEOTIDE SEQUENCE [LARGE SCALE GENOMIC DNA]</scope>
    <source>
        <strain evidence="5">Jip08</strain>
    </source>
</reference>
<dbReference type="Pfam" id="PF01425">
    <property type="entry name" value="Amidase"/>
    <property type="match status" value="1"/>
</dbReference>
<sequence>MSHLSAASLLAELRARDAALGAFTAFSEPPGEGEAAALARLPLAGLPVAVKDIIDTADLPTGYGSRLYAGHRPAMDAAIVTALRQAGAFIVGKTTTTEFATHPPTATLNPRAPGHTPGGSSAGSAAAVAAGLVPIALGTQTLGSILRPASYCGVVGFKPTHNWFPLAGMKGLAASLDTVGFLAADVGVTRRVYEALVPDDAAPPVRAPRLLFARAPNWDRATPDAQAAIEARVAELRDRGFDIAEAPLPEGFSAMDGTANTIHDYEAHRALAPDMAANAAAGGGLIDPTLVERIARAGRWSVTDYRAALGMVERQRAAFTELFGAFDAIISLAATGEAPAGLGSTGLPLMNSAWTALHMPCLSLPVLAGANGLPIGLQLIGGRGQDMKLLAIGAAVEAALAG</sequence>
<feature type="region of interest" description="Disordered" evidence="2">
    <location>
        <begin position="100"/>
        <end position="121"/>
    </location>
</feature>